<gene>
    <name evidence="1" type="ORF">HELGO_WM4099</name>
</gene>
<proteinExistence type="predicted"/>
<reference evidence="1" key="1">
    <citation type="submission" date="2020-01" db="EMBL/GenBank/DDBJ databases">
        <authorList>
            <person name="Meier V. D."/>
            <person name="Meier V D."/>
        </authorList>
    </citation>
    <scope>NUCLEOTIDE SEQUENCE</scope>
    <source>
        <strain evidence="1">HLG_WM_MAG_05</strain>
    </source>
</reference>
<dbReference type="AlphaFoldDB" id="A0A6S6T9G8"/>
<dbReference type="EMBL" id="CACVAU010000038">
    <property type="protein sequence ID" value="CAA6812040.1"/>
    <property type="molecule type" value="Genomic_DNA"/>
</dbReference>
<dbReference type="InterPro" id="IPR019036">
    <property type="entry name" value="Restrct_endonuc_II_ApaLI"/>
</dbReference>
<evidence type="ECO:0000313" key="1">
    <source>
        <dbReference type="EMBL" id="CAA6812040.1"/>
    </source>
</evidence>
<organism evidence="1">
    <name type="scientific">uncultured Sulfurovum sp</name>
    <dbReference type="NCBI Taxonomy" id="269237"/>
    <lineage>
        <taxon>Bacteria</taxon>
        <taxon>Pseudomonadati</taxon>
        <taxon>Campylobacterota</taxon>
        <taxon>Epsilonproteobacteria</taxon>
        <taxon>Campylobacterales</taxon>
        <taxon>Sulfurovaceae</taxon>
        <taxon>Sulfurovum</taxon>
        <taxon>environmental samples</taxon>
    </lineage>
</organism>
<dbReference type="Pfam" id="PF09499">
    <property type="entry name" value="RE_ApaLI"/>
    <property type="match status" value="1"/>
</dbReference>
<accession>A0A6S6T9G8</accession>
<sequence>MKLDDTSHYMIYKILGISFDEGILIDEYQNTGRFLYKYAGSFLEEVAS</sequence>
<name>A0A6S6T9G8_9BACT</name>
<protein>
    <submittedName>
        <fullName evidence="1">Uncharacterized protein</fullName>
    </submittedName>
</protein>